<evidence type="ECO:0000313" key="1">
    <source>
        <dbReference type="EMBL" id="NEM99326.1"/>
    </source>
</evidence>
<dbReference type="Proteomes" id="UP000474777">
    <property type="component" value="Unassembled WGS sequence"/>
</dbReference>
<name>A0A6B3LY94_9BACT</name>
<dbReference type="EMBL" id="JAAGWD010000008">
    <property type="protein sequence ID" value="NEM99326.1"/>
    <property type="molecule type" value="Genomic_DNA"/>
</dbReference>
<dbReference type="AlphaFoldDB" id="A0A6B3LY94"/>
<evidence type="ECO:0000313" key="2">
    <source>
        <dbReference type="Proteomes" id="UP000474777"/>
    </source>
</evidence>
<protein>
    <submittedName>
        <fullName evidence="1">Uncharacterized protein</fullName>
    </submittedName>
</protein>
<comment type="caution">
    <text evidence="1">The sequence shown here is derived from an EMBL/GenBank/DDBJ whole genome shotgun (WGS) entry which is preliminary data.</text>
</comment>
<keyword evidence="2" id="KW-1185">Reference proteome</keyword>
<gene>
    <name evidence="1" type="ORF">GXP69_16625</name>
</gene>
<accession>A0A6B3LY94</accession>
<organism evidence="1 2">
    <name type="scientific">Pontibacter burrus</name>
    <dbReference type="NCBI Taxonomy" id="2704466"/>
    <lineage>
        <taxon>Bacteria</taxon>
        <taxon>Pseudomonadati</taxon>
        <taxon>Bacteroidota</taxon>
        <taxon>Cytophagia</taxon>
        <taxon>Cytophagales</taxon>
        <taxon>Hymenobacteraceae</taxon>
        <taxon>Pontibacter</taxon>
    </lineage>
</organism>
<sequence length="246" mass="28833">MKIVCDTNIWYHLGEDEALFQTVKDLPLAPSFINIYELTKTPNFLGNEEKVRSAIQKMFYFQKYAIFEPPFIHVAKMHNSFDYDLEREVGVYLKFTELVARGETIRPEKLEDFKKFIELKRLDLEKASSDFNEIAVKVKREIKDKRVHSNQDTSGITGAFINFCVEWATGGKYNLEGFNLNNIELLIRVLDLFFLRMEVSSMKIGANDWNDFAILSYVQPGDKYWTKEKRWLRLIAEAGMENYIHA</sequence>
<proteinExistence type="predicted"/>
<reference evidence="1 2" key="1">
    <citation type="submission" date="2020-02" db="EMBL/GenBank/DDBJ databases">
        <authorList>
            <person name="Kim M.K."/>
        </authorList>
    </citation>
    <scope>NUCLEOTIDE SEQUENCE [LARGE SCALE GENOMIC DNA]</scope>
    <source>
        <strain evidence="1 2">BT327</strain>
    </source>
</reference>
<dbReference type="RefSeq" id="WP_163916385.1">
    <property type="nucleotide sequence ID" value="NZ_JAAGWD010000008.1"/>
</dbReference>